<dbReference type="InterPro" id="IPR018517">
    <property type="entry name" value="tRNA_hU_synthase_CS"/>
</dbReference>
<feature type="domain" description="DUS-like FMN-binding" evidence="8">
    <location>
        <begin position="17"/>
        <end position="351"/>
    </location>
</feature>
<dbReference type="Pfam" id="PF01207">
    <property type="entry name" value="Dus"/>
    <property type="match status" value="1"/>
</dbReference>
<dbReference type="eggNOG" id="COG0042">
    <property type="taxonomic scope" value="Bacteria"/>
</dbReference>
<evidence type="ECO:0000256" key="4">
    <source>
        <dbReference type="ARBA" id="ARBA00022694"/>
    </source>
</evidence>
<dbReference type="HOGENOM" id="CLU_013299_0_0_11"/>
<keyword evidence="10" id="KW-1185">Reference proteome</keyword>
<evidence type="ECO:0000259" key="8">
    <source>
        <dbReference type="Pfam" id="PF01207"/>
    </source>
</evidence>
<accession>K9EYG3</accession>
<dbReference type="PANTHER" id="PTHR45846">
    <property type="entry name" value="TRNA-DIHYDROURIDINE(47) SYNTHASE [NAD(P)(+)]-LIKE"/>
    <property type="match status" value="1"/>
</dbReference>
<dbReference type="Gene3D" id="1.10.1200.80">
    <property type="entry name" value="Putative flavin oxidoreducatase, domain 2"/>
    <property type="match status" value="1"/>
</dbReference>
<keyword evidence="3" id="KW-0288">FMN</keyword>
<dbReference type="AlphaFoldDB" id="K9EYG3"/>
<dbReference type="CDD" id="cd02801">
    <property type="entry name" value="DUS_like_FMN"/>
    <property type="match status" value="1"/>
</dbReference>
<evidence type="ECO:0000313" key="10">
    <source>
        <dbReference type="Proteomes" id="UP000009888"/>
    </source>
</evidence>
<evidence type="ECO:0000256" key="3">
    <source>
        <dbReference type="ARBA" id="ARBA00022643"/>
    </source>
</evidence>
<feature type="region of interest" description="Disordered" evidence="7">
    <location>
        <begin position="361"/>
        <end position="385"/>
    </location>
</feature>
<proteinExistence type="predicted"/>
<evidence type="ECO:0000256" key="5">
    <source>
        <dbReference type="ARBA" id="ARBA00022857"/>
    </source>
</evidence>
<keyword evidence="2" id="KW-0285">Flavoprotein</keyword>
<dbReference type="GO" id="GO:0003723">
    <property type="term" value="F:RNA binding"/>
    <property type="evidence" value="ECO:0007669"/>
    <property type="project" value="TreeGrafter"/>
</dbReference>
<dbReference type="Proteomes" id="UP000009888">
    <property type="component" value="Unassembled WGS sequence"/>
</dbReference>
<dbReference type="STRING" id="202789.GCA_001457435_00193"/>
<organism evidence="9 10">
    <name type="scientific">Actinobaculum massiliense ACS-171-V-Col2</name>
    <dbReference type="NCBI Taxonomy" id="883066"/>
    <lineage>
        <taxon>Bacteria</taxon>
        <taxon>Bacillati</taxon>
        <taxon>Actinomycetota</taxon>
        <taxon>Actinomycetes</taxon>
        <taxon>Actinomycetales</taxon>
        <taxon>Actinomycetaceae</taxon>
        <taxon>Actinobaculum</taxon>
    </lineage>
</organism>
<sequence>MREVKIGDITVGTPVALAPMAGVTNPAFRQMAREEAEAGARAAGWDPAEQLAAREAIPGTYAPAGLWVCEMITSRALVERRESSLTMIKADPGDPVRSIQIYGISPKMTRRAVEMLVGENRVDHIDLNFGCPMPKVTRKGGGAALPWKTDLLRELLNEVVAGAREASQDRDFTIPVTAKFRIGVDGEHETFRDLVRIAEDAGIAALTMHARTCTQRYSAKADWGKLAELVEMTELPVFGNGDVFEAEEALAMMEQTGVAGVAVARGAQGRPWVFYDIAAAMHGSEARRRPNFGQVAQAIIRHAQLLTAHYGDEFYAIREMRGHMANYTHGYAVGGRARQALSLVSSLDELREILAGIDPDQPFPDAAAGRRGRGGSEKPAALPDGWLSSRALDSAQLARVRAGEIED</sequence>
<keyword evidence="4" id="KW-0819">tRNA processing</keyword>
<dbReference type="InterPro" id="IPR004652">
    <property type="entry name" value="DusB-like"/>
</dbReference>
<gene>
    <name evidence="9" type="ORF">HMPREF9233_00120</name>
</gene>
<evidence type="ECO:0000313" key="9">
    <source>
        <dbReference type="EMBL" id="EKU96032.1"/>
    </source>
</evidence>
<dbReference type="PROSITE" id="PS01136">
    <property type="entry name" value="UPF0034"/>
    <property type="match status" value="1"/>
</dbReference>
<dbReference type="NCBIfam" id="TIGR00737">
    <property type="entry name" value="nifR3_yhdG"/>
    <property type="match status" value="1"/>
</dbReference>
<dbReference type="InterPro" id="IPR013785">
    <property type="entry name" value="Aldolase_TIM"/>
</dbReference>
<dbReference type="InterPro" id="IPR035587">
    <property type="entry name" value="DUS-like_FMN-bd"/>
</dbReference>
<dbReference type="EMBL" id="AGWL01000001">
    <property type="protein sequence ID" value="EKU96032.1"/>
    <property type="molecule type" value="Genomic_DNA"/>
</dbReference>
<dbReference type="Gene3D" id="3.20.20.70">
    <property type="entry name" value="Aldolase class I"/>
    <property type="match status" value="1"/>
</dbReference>
<keyword evidence="5" id="KW-0521">NADP</keyword>
<comment type="cofactor">
    <cofactor evidence="1">
        <name>FMN</name>
        <dbReference type="ChEBI" id="CHEBI:58210"/>
    </cofactor>
</comment>
<name>K9EYG3_9ACTO</name>
<evidence type="ECO:0000256" key="6">
    <source>
        <dbReference type="ARBA" id="ARBA00023002"/>
    </source>
</evidence>
<protein>
    <recommendedName>
        <fullName evidence="8">DUS-like FMN-binding domain-containing protein</fullName>
    </recommendedName>
</protein>
<dbReference type="InterPro" id="IPR024036">
    <property type="entry name" value="tRNA-dHydroUridine_Synthase_C"/>
</dbReference>
<dbReference type="SUPFAM" id="SSF51395">
    <property type="entry name" value="FMN-linked oxidoreductases"/>
    <property type="match status" value="1"/>
</dbReference>
<evidence type="ECO:0000256" key="2">
    <source>
        <dbReference type="ARBA" id="ARBA00022630"/>
    </source>
</evidence>
<evidence type="ECO:0000256" key="7">
    <source>
        <dbReference type="SAM" id="MobiDB-lite"/>
    </source>
</evidence>
<dbReference type="GO" id="GO:0050660">
    <property type="term" value="F:flavin adenine dinucleotide binding"/>
    <property type="evidence" value="ECO:0007669"/>
    <property type="project" value="InterPro"/>
</dbReference>
<dbReference type="RefSeq" id="WP_007000338.1">
    <property type="nucleotide sequence ID" value="NZ_JH992955.1"/>
</dbReference>
<comment type="caution">
    <text evidence="9">The sequence shown here is derived from an EMBL/GenBank/DDBJ whole genome shotgun (WGS) entry which is preliminary data.</text>
</comment>
<keyword evidence="6" id="KW-0560">Oxidoreductase</keyword>
<evidence type="ECO:0000256" key="1">
    <source>
        <dbReference type="ARBA" id="ARBA00001917"/>
    </source>
</evidence>
<dbReference type="PANTHER" id="PTHR45846:SF1">
    <property type="entry name" value="TRNA-DIHYDROURIDINE(47) SYNTHASE [NAD(P)(+)]-LIKE"/>
    <property type="match status" value="1"/>
</dbReference>
<dbReference type="GO" id="GO:0017150">
    <property type="term" value="F:tRNA dihydrouridine synthase activity"/>
    <property type="evidence" value="ECO:0007669"/>
    <property type="project" value="InterPro"/>
</dbReference>
<dbReference type="PATRIC" id="fig|883066.3.peg.123"/>
<reference evidence="9 10" key="1">
    <citation type="submission" date="2012-09" db="EMBL/GenBank/DDBJ databases">
        <title>The Genome Sequence of Actinobaculum massiliae ACS-171-V-COL2.</title>
        <authorList>
            <consortium name="The Broad Institute Genome Sequencing Platform"/>
            <person name="Earl A."/>
            <person name="Ward D."/>
            <person name="Feldgarden M."/>
            <person name="Gevers D."/>
            <person name="Saerens B."/>
            <person name="Vaneechoutte M."/>
            <person name="Walker B."/>
            <person name="Young S.K."/>
            <person name="Zeng Q."/>
            <person name="Gargeya S."/>
            <person name="Fitzgerald M."/>
            <person name="Haas B."/>
            <person name="Abouelleil A."/>
            <person name="Alvarado L."/>
            <person name="Arachchi H.M."/>
            <person name="Berlin A."/>
            <person name="Chapman S.B."/>
            <person name="Goldberg J."/>
            <person name="Griggs A."/>
            <person name="Gujja S."/>
            <person name="Hansen M."/>
            <person name="Howarth C."/>
            <person name="Imamovic A."/>
            <person name="Larimer J."/>
            <person name="McCowen C."/>
            <person name="Montmayeur A."/>
            <person name="Murphy C."/>
            <person name="Neiman D."/>
            <person name="Pearson M."/>
            <person name="Priest M."/>
            <person name="Roberts A."/>
            <person name="Saif S."/>
            <person name="Shea T."/>
            <person name="Sisk P."/>
            <person name="Sykes S."/>
            <person name="Wortman J."/>
            <person name="Nusbaum C."/>
            <person name="Birren B."/>
        </authorList>
    </citation>
    <scope>NUCLEOTIDE SEQUENCE [LARGE SCALE GENOMIC DNA]</scope>
    <source>
        <strain evidence="10">ACS-171-V-Col2</strain>
    </source>
</reference>